<dbReference type="InterPro" id="IPR018247">
    <property type="entry name" value="EF_Hand_1_Ca_BS"/>
</dbReference>
<evidence type="ECO:0000256" key="2">
    <source>
        <dbReference type="SAM" id="MobiDB-lite"/>
    </source>
</evidence>
<dbReference type="PROSITE" id="PS00018">
    <property type="entry name" value="EF_HAND_1"/>
    <property type="match status" value="1"/>
</dbReference>
<dbReference type="OrthoDB" id="324964at2759"/>
<evidence type="ECO:0000313" key="5">
    <source>
        <dbReference type="Proteomes" id="UP000039865"/>
    </source>
</evidence>
<dbReference type="Proteomes" id="UP000039865">
    <property type="component" value="Unassembled WGS sequence"/>
</dbReference>
<evidence type="ECO:0000259" key="3">
    <source>
        <dbReference type="PROSITE" id="PS50222"/>
    </source>
</evidence>
<dbReference type="InterPro" id="IPR011992">
    <property type="entry name" value="EF-hand-dom_pair"/>
</dbReference>
<feature type="compositionally biased region" description="Basic and acidic residues" evidence="2">
    <location>
        <begin position="306"/>
        <end position="319"/>
    </location>
</feature>
<feature type="domain" description="EF-hand" evidence="3">
    <location>
        <begin position="409"/>
        <end position="444"/>
    </location>
</feature>
<evidence type="ECO:0000313" key="4">
    <source>
        <dbReference type="EMBL" id="CDW87182.1"/>
    </source>
</evidence>
<dbReference type="AlphaFoldDB" id="A0A078B1G6"/>
<dbReference type="PROSITE" id="PS50222">
    <property type="entry name" value="EF_HAND_2"/>
    <property type="match status" value="1"/>
</dbReference>
<keyword evidence="5" id="KW-1185">Reference proteome</keyword>
<dbReference type="Gene3D" id="1.10.238.10">
    <property type="entry name" value="EF-hand"/>
    <property type="match status" value="1"/>
</dbReference>
<dbReference type="InterPro" id="IPR002048">
    <property type="entry name" value="EF_hand_dom"/>
</dbReference>
<keyword evidence="1" id="KW-0106">Calcium</keyword>
<dbReference type="GO" id="GO:0005509">
    <property type="term" value="F:calcium ion binding"/>
    <property type="evidence" value="ECO:0007669"/>
    <property type="project" value="InterPro"/>
</dbReference>
<reference evidence="4 5" key="1">
    <citation type="submission" date="2014-06" db="EMBL/GenBank/DDBJ databases">
        <authorList>
            <person name="Swart Estienne"/>
        </authorList>
    </citation>
    <scope>NUCLEOTIDE SEQUENCE [LARGE SCALE GENOMIC DNA]</scope>
    <source>
        <strain evidence="4 5">130c</strain>
    </source>
</reference>
<dbReference type="SUPFAM" id="SSF47473">
    <property type="entry name" value="EF-hand"/>
    <property type="match status" value="1"/>
</dbReference>
<gene>
    <name evidence="4" type="primary">Contig18558.g19720</name>
    <name evidence="4" type="ORF">STYLEM_16285</name>
</gene>
<feature type="compositionally biased region" description="Polar residues" evidence="2">
    <location>
        <begin position="296"/>
        <end position="305"/>
    </location>
</feature>
<feature type="compositionally biased region" description="Low complexity" evidence="2">
    <location>
        <begin position="923"/>
        <end position="938"/>
    </location>
</feature>
<dbReference type="InParanoid" id="A0A078B1G6"/>
<accession>A0A078B1G6</accession>
<dbReference type="EMBL" id="CCKQ01015371">
    <property type="protein sequence ID" value="CDW87182.1"/>
    <property type="molecule type" value="Genomic_DNA"/>
</dbReference>
<feature type="region of interest" description="Disordered" evidence="2">
    <location>
        <begin position="291"/>
        <end position="319"/>
    </location>
</feature>
<feature type="compositionally biased region" description="Polar residues" evidence="2">
    <location>
        <begin position="944"/>
        <end position="969"/>
    </location>
</feature>
<sequence>MENFLQEKLEQFNANVYNAYKANWGSLFDFIHDKNKDPARELKLIRKQDHNKSMRLTNNDQQFSFLKTNDYDSSHLQSLKKANNESRTAPISPKMYLTGKMKPSENKIHESFLHKIDQTFNSVNEGISQSTEVLSSKKVPKHFNISRTNNNNENIRNNTSPQFFAFQNIRRKIIISDKRPNRHPKNILEPARAEMDNSKISEINQIIRERLRSHQVSPLKSYLVDNSQIIEDIKTAAVSKIRPYITNFQTPFGNDIIGGMNKQRNMSNTDSVEEFTSAQNVRKSNHLQKAWKKTAETNQHTGQQTAKEKQMAQKRMNNREKTYGVKAQFTRMHNQLRRRVVFSKGDAEDNFKEIEIPKEFRDQLEKSKPKDKLQYLMNLNSELYINMKNTQKWMKIHNVDQSKYTQNQKNIEFAKELFKIWDEDESGNLEVDELTLPLIALGLSNDSSFVLKLLRSIDEEKFTKNKINAKITIRDFSKIFKKDYTSEKVIEVIKKTIKEQRAEVRRQAKKEIDQIEYQSILMDQSIKNNQSILGVENSKMQKNKRMSIVKSGELSKLSFLPSRDTRRTTAPTSNGLFSAGENGLVSGLSYVKEYGLQNEISMRDLQKSQQRGGRLLIGNQKLESAGTTERDKNEQMMLDVLSRQVEMSKYLNNNLQIQTKSKNTNYKSVAPPILEKHELLNEIEENDDNNEITLSDQLNIVRQWWQEIDKGRGNLSQTIEEVSRLLVNKRIAAEMETAKRIVGQSTKKSKTEIDWEDFNQIFCKGIFKEVLITLANKIKTSQNQVEKQGESLGGKLNEYQRKLLLEQLGHGMITDSHQAQGDNDRPVLYSLYQFKKKNGDTSVINETYKEFLKDPLGSIRKAEEERLKNHYVNDEFVKQIKLNPLDRESNAHQKKLIEAQKCLGDLDSQIQVHFQYVNNSTQNTTTQNTQQTSLSQQSRDGDQTARTQDSSTRKASQKQKQPDWNQIANDSVKLPKQYIQKTADERLKDQTDLLRKFQLILDQNSKNAYDL</sequence>
<protein>
    <submittedName>
        <fullName evidence="4">Iki3 domain containing protein</fullName>
    </submittedName>
</protein>
<name>A0A078B1G6_STYLE</name>
<proteinExistence type="predicted"/>
<evidence type="ECO:0000256" key="1">
    <source>
        <dbReference type="ARBA" id="ARBA00022837"/>
    </source>
</evidence>
<feature type="region of interest" description="Disordered" evidence="2">
    <location>
        <begin position="923"/>
        <end position="972"/>
    </location>
</feature>
<organism evidence="4 5">
    <name type="scientific">Stylonychia lemnae</name>
    <name type="common">Ciliate</name>
    <dbReference type="NCBI Taxonomy" id="5949"/>
    <lineage>
        <taxon>Eukaryota</taxon>
        <taxon>Sar</taxon>
        <taxon>Alveolata</taxon>
        <taxon>Ciliophora</taxon>
        <taxon>Intramacronucleata</taxon>
        <taxon>Spirotrichea</taxon>
        <taxon>Stichotrichia</taxon>
        <taxon>Sporadotrichida</taxon>
        <taxon>Oxytrichidae</taxon>
        <taxon>Stylonychinae</taxon>
        <taxon>Stylonychia</taxon>
    </lineage>
</organism>